<dbReference type="InterPro" id="IPR004099">
    <property type="entry name" value="Pyr_nucl-diS_OxRdtase_dimer"/>
</dbReference>
<keyword evidence="6" id="KW-0520">NAD</keyword>
<feature type="disulfide bond" description="Redox-active" evidence="7">
    <location>
        <begin position="47"/>
        <end position="52"/>
    </location>
</feature>
<evidence type="ECO:0000256" key="1">
    <source>
        <dbReference type="ARBA" id="ARBA00007532"/>
    </source>
</evidence>
<dbReference type="EMBL" id="PVWK01000145">
    <property type="protein sequence ID" value="PSB24427.1"/>
    <property type="molecule type" value="Genomic_DNA"/>
</dbReference>
<reference evidence="10 11" key="2">
    <citation type="submission" date="2018-03" db="EMBL/GenBank/DDBJ databases">
        <title>The ancient ancestry and fast evolution of plastids.</title>
        <authorList>
            <person name="Moore K.R."/>
            <person name="Magnabosco C."/>
            <person name="Momper L."/>
            <person name="Gold D.A."/>
            <person name="Bosak T."/>
            <person name="Fournier G.P."/>
        </authorList>
    </citation>
    <scope>NUCLEOTIDE SEQUENCE [LARGE SCALE GENOMIC DNA]</scope>
    <source>
        <strain evidence="10 11">ULC18</strain>
    </source>
</reference>
<dbReference type="Gene3D" id="3.50.50.60">
    <property type="entry name" value="FAD/NAD(P)-binding domain"/>
    <property type="match status" value="2"/>
</dbReference>
<keyword evidence="2" id="KW-0285">Flavoprotein</keyword>
<feature type="binding site" evidence="6">
    <location>
        <position position="284"/>
    </location>
    <ligand>
        <name>NAD(+)</name>
        <dbReference type="ChEBI" id="CHEBI:57540"/>
    </ligand>
</feature>
<evidence type="ECO:0000256" key="7">
    <source>
        <dbReference type="PIRSR" id="PIRSR000350-4"/>
    </source>
</evidence>
<dbReference type="FunFam" id="3.30.390.30:FF:000001">
    <property type="entry name" value="Dihydrolipoyl dehydrogenase"/>
    <property type="match status" value="1"/>
</dbReference>
<dbReference type="AlphaFoldDB" id="A0A2T1DVB0"/>
<dbReference type="OrthoDB" id="9807946at2"/>
<feature type="active site" description="Proton acceptor" evidence="5">
    <location>
        <position position="458"/>
    </location>
</feature>
<protein>
    <submittedName>
        <fullName evidence="10">Pyridine nucleotide-disulfide oxidoreductase</fullName>
    </submittedName>
</protein>
<feature type="binding site" evidence="6">
    <location>
        <position position="56"/>
    </location>
    <ligand>
        <name>FAD</name>
        <dbReference type="ChEBI" id="CHEBI:57692"/>
    </ligand>
</feature>
<dbReference type="PIRSF" id="PIRSF000350">
    <property type="entry name" value="Mercury_reductase_MerA"/>
    <property type="match status" value="1"/>
</dbReference>
<dbReference type="SUPFAM" id="SSF51905">
    <property type="entry name" value="FAD/NAD(P)-binding domain"/>
    <property type="match status" value="1"/>
</dbReference>
<evidence type="ECO:0000256" key="4">
    <source>
        <dbReference type="ARBA" id="ARBA00023002"/>
    </source>
</evidence>
<dbReference type="PRINTS" id="PR00411">
    <property type="entry name" value="PNDRDTASEI"/>
</dbReference>
<comment type="caution">
    <text evidence="10">The sequence shown here is derived from an EMBL/GenBank/DDBJ whole genome shotgun (WGS) entry which is preliminary data.</text>
</comment>
<dbReference type="Gene3D" id="3.30.390.30">
    <property type="match status" value="1"/>
</dbReference>
<feature type="binding site" evidence="6">
    <location>
        <begin position="186"/>
        <end position="193"/>
    </location>
    <ligand>
        <name>NAD(+)</name>
        <dbReference type="ChEBI" id="CHEBI:57540"/>
    </ligand>
</feature>
<evidence type="ECO:0000313" key="11">
    <source>
        <dbReference type="Proteomes" id="UP000239576"/>
    </source>
</evidence>
<dbReference type="PRINTS" id="PR00368">
    <property type="entry name" value="FADPNR"/>
</dbReference>
<evidence type="ECO:0000256" key="2">
    <source>
        <dbReference type="ARBA" id="ARBA00022630"/>
    </source>
</evidence>
<dbReference type="GO" id="GO:0003955">
    <property type="term" value="F:NAD(P)H dehydrogenase (quinone) activity"/>
    <property type="evidence" value="ECO:0007669"/>
    <property type="project" value="TreeGrafter"/>
</dbReference>
<gene>
    <name evidence="10" type="ORF">C7B82_27125</name>
</gene>
<organism evidence="10 11">
    <name type="scientific">Stenomitos frigidus ULC18</name>
    <dbReference type="NCBI Taxonomy" id="2107698"/>
    <lineage>
        <taxon>Bacteria</taxon>
        <taxon>Bacillati</taxon>
        <taxon>Cyanobacteriota</taxon>
        <taxon>Cyanophyceae</taxon>
        <taxon>Leptolyngbyales</taxon>
        <taxon>Leptolyngbyaceae</taxon>
        <taxon>Stenomitos</taxon>
    </lineage>
</organism>
<keyword evidence="3 6" id="KW-0274">FAD</keyword>
<feature type="domain" description="Pyridine nucleotide-disulphide oxidoreductase dimerisation" evidence="8">
    <location>
        <begin position="360"/>
        <end position="465"/>
    </location>
</feature>
<dbReference type="PANTHER" id="PTHR43014">
    <property type="entry name" value="MERCURIC REDUCTASE"/>
    <property type="match status" value="1"/>
</dbReference>
<evidence type="ECO:0000256" key="6">
    <source>
        <dbReference type="PIRSR" id="PIRSR000350-3"/>
    </source>
</evidence>
<dbReference type="InterPro" id="IPR036188">
    <property type="entry name" value="FAD/NAD-bd_sf"/>
</dbReference>
<feature type="binding site" evidence="6">
    <location>
        <position position="325"/>
    </location>
    <ligand>
        <name>FAD</name>
        <dbReference type="ChEBI" id="CHEBI:57692"/>
    </ligand>
</feature>
<dbReference type="InterPro" id="IPR023753">
    <property type="entry name" value="FAD/NAD-binding_dom"/>
</dbReference>
<dbReference type="GO" id="GO:0050660">
    <property type="term" value="F:flavin adenine dinucleotide binding"/>
    <property type="evidence" value="ECO:0007669"/>
    <property type="project" value="TreeGrafter"/>
</dbReference>
<feature type="domain" description="FAD/NAD(P)-binding" evidence="9">
    <location>
        <begin position="11"/>
        <end position="337"/>
    </location>
</feature>
<evidence type="ECO:0000256" key="3">
    <source>
        <dbReference type="ARBA" id="ARBA00022827"/>
    </source>
</evidence>
<dbReference type="SUPFAM" id="SSF55424">
    <property type="entry name" value="FAD/NAD-linked reductases, dimerisation (C-terminal) domain"/>
    <property type="match status" value="1"/>
</dbReference>
<dbReference type="Proteomes" id="UP000239576">
    <property type="component" value="Unassembled WGS sequence"/>
</dbReference>
<keyword evidence="6" id="KW-0547">Nucleotide-binding</keyword>
<evidence type="ECO:0000259" key="9">
    <source>
        <dbReference type="Pfam" id="PF07992"/>
    </source>
</evidence>
<dbReference type="PANTHER" id="PTHR43014:SF2">
    <property type="entry name" value="MERCURIC REDUCTASE"/>
    <property type="match status" value="1"/>
</dbReference>
<evidence type="ECO:0000313" key="10">
    <source>
        <dbReference type="EMBL" id="PSB24427.1"/>
    </source>
</evidence>
<evidence type="ECO:0000259" key="8">
    <source>
        <dbReference type="Pfam" id="PF02852"/>
    </source>
</evidence>
<keyword evidence="4" id="KW-0560">Oxidoreductase</keyword>
<name>A0A2T1DVB0_9CYAN</name>
<reference evidence="11" key="1">
    <citation type="submission" date="2018-02" db="EMBL/GenBank/DDBJ databases">
        <authorList>
            <person name="Moore K."/>
            <person name="Momper L."/>
        </authorList>
    </citation>
    <scope>NUCLEOTIDE SEQUENCE [LARGE SCALE GENOMIC DNA]</scope>
    <source>
        <strain evidence="11">ULC18</strain>
    </source>
</reference>
<dbReference type="Pfam" id="PF02852">
    <property type="entry name" value="Pyr_redox_dim"/>
    <property type="match status" value="1"/>
</dbReference>
<dbReference type="InterPro" id="IPR001100">
    <property type="entry name" value="Pyr_nuc-diS_OxRdtase"/>
</dbReference>
<evidence type="ECO:0000256" key="5">
    <source>
        <dbReference type="PIRSR" id="PIRSR000350-2"/>
    </source>
</evidence>
<comment type="similarity">
    <text evidence="1">Belongs to the class-I pyridine nucleotide-disulfide oxidoreductase family.</text>
</comment>
<accession>A0A2T1DVB0</accession>
<sequence>MSVNTEHYDDLIIGGGKAGKTLAPALVAAGRKTALVERSLKMIGGGCINIACIPTKTMVASAEVAHTVRHSATYGVNTSAPTVDLAAVIQRKRSVVESSRAINLHSLETALGHDLIIGTARFVAPKTIEVATAEGSIRHLTAERLFINTGTRPLIPSIPGLKEFGFLTSESIMELEQLPEHLIVLGSGYIGLEFAQMFRRFGSRVTVIGQRGQILSPQDPDIALAAQTFLERDGVEFLLNAKVLWVVREASPLENRAGHDTILQIQVPDREITLQGSHLLVAVGRAPTTDTLNLAVASVAMNGSGFIPVNDRLETNVPGIWALGDINGGPQYTHIALDDYRIIKANLLDGGNRSTSDRPIPSCLFIDPELAHVGLTEAEAQQQGYDIRVAKLDASAIPRARTLGQTDGLLKAIVDAKTARILGCSLLCHAAGEMLSTVQMVMQAQLPYTVLRDGVLVHPTMTEGLNLLFSKL</sequence>
<comment type="cofactor">
    <cofactor evidence="6">
        <name>FAD</name>
        <dbReference type="ChEBI" id="CHEBI:57692"/>
    </cofactor>
    <text evidence="6">Binds 1 FAD per subunit.</text>
</comment>
<dbReference type="Pfam" id="PF07992">
    <property type="entry name" value="Pyr_redox_2"/>
    <property type="match status" value="1"/>
</dbReference>
<dbReference type="InterPro" id="IPR016156">
    <property type="entry name" value="FAD/NAD-linked_Rdtase_dimer_sf"/>
</dbReference>
<keyword evidence="11" id="KW-1185">Reference proteome</keyword>
<proteinExistence type="inferred from homology"/>